<keyword evidence="5" id="KW-0804">Transcription</keyword>
<dbReference type="GO" id="GO:0030170">
    <property type="term" value="F:pyridoxal phosphate binding"/>
    <property type="evidence" value="ECO:0007669"/>
    <property type="project" value="InterPro"/>
</dbReference>
<evidence type="ECO:0000256" key="3">
    <source>
        <dbReference type="ARBA" id="ARBA00023015"/>
    </source>
</evidence>
<dbReference type="InterPro" id="IPR015421">
    <property type="entry name" value="PyrdxlP-dep_Trfase_major"/>
</dbReference>
<comment type="similarity">
    <text evidence="1">In the C-terminal section; belongs to the class-I pyridoxal-phosphate-dependent aminotransferase family.</text>
</comment>
<accession>A0A103RYY4</accession>
<dbReference type="CDD" id="cd07377">
    <property type="entry name" value="WHTH_GntR"/>
    <property type="match status" value="1"/>
</dbReference>
<dbReference type="InterPro" id="IPR004839">
    <property type="entry name" value="Aminotransferase_I/II_large"/>
</dbReference>
<evidence type="ECO:0000313" key="7">
    <source>
        <dbReference type="EMBL" id="KVG76574.1"/>
    </source>
</evidence>
<dbReference type="PRINTS" id="PR00035">
    <property type="entry name" value="HTHGNTR"/>
</dbReference>
<sequence length="509" mass="54284">MSKRATPPVWGAFTLDPASALPFQEQIAGHLRDAVLRGLLRPGARLPSTRSFAAELGVSRQTVVLAYDRLVAEGYAHGRRGSGVYVPDVLPEDLAPPAADPRASADTAGRAAYPALSARGRRLVGLPVTPVPRGPGLLAPGTPALDVFPYDTWARLSARFWRSRPASDQLGYADPAGYRPLREAIAEHLAVTRGMPCTTGDIVITSGSQHAIELAARLLTDAGDDVWIENPGYVAGHSAVEGAGARVVPVPVDAEGLDVAAGERLAPRARLAVVTPSHQYPLGVTMSLRRRLALLAWAERADAWIVEDDCDGDYRYAGRPLHPLRALGRQSAANRVVYVGSFAKMLAPGLRIGFLVAPPGLADAFARARALIDRQSPTPLQITLAEFIGEGHFASHLRRMRMLYAERRDALLTALEHYCADDLDWGGEAPDAGLHLAAKLRRATTANADLAVWETATTLGLQTPPLSPHYRGGGQAGLVIGFGATLPGNMREAARRLRCAIRAHGPQAG</sequence>
<dbReference type="InterPro" id="IPR051446">
    <property type="entry name" value="HTH_trans_reg/aminotransferase"/>
</dbReference>
<dbReference type="Pfam" id="PF00155">
    <property type="entry name" value="Aminotran_1_2"/>
    <property type="match status" value="1"/>
</dbReference>
<dbReference type="SUPFAM" id="SSF46785">
    <property type="entry name" value="Winged helix' DNA-binding domain"/>
    <property type="match status" value="1"/>
</dbReference>
<dbReference type="InterPro" id="IPR036390">
    <property type="entry name" value="WH_DNA-bd_sf"/>
</dbReference>
<proteinExistence type="inferred from homology"/>
<dbReference type="Gene3D" id="1.10.10.10">
    <property type="entry name" value="Winged helix-like DNA-binding domain superfamily/Winged helix DNA-binding domain"/>
    <property type="match status" value="1"/>
</dbReference>
<evidence type="ECO:0000256" key="2">
    <source>
        <dbReference type="ARBA" id="ARBA00022898"/>
    </source>
</evidence>
<reference evidence="7 8" key="1">
    <citation type="submission" date="2015-11" db="EMBL/GenBank/DDBJ databases">
        <title>Expanding the genomic diversity of Burkholderia species for the development of highly accurate diagnostics.</title>
        <authorList>
            <person name="Sahl J."/>
            <person name="Keim P."/>
            <person name="Wagner D."/>
        </authorList>
    </citation>
    <scope>NUCLEOTIDE SEQUENCE [LARGE SCALE GENOMIC DNA]</scope>
    <source>
        <strain evidence="7 8">MSMB2036</strain>
    </source>
</reference>
<dbReference type="Pfam" id="PF00392">
    <property type="entry name" value="GntR"/>
    <property type="match status" value="1"/>
</dbReference>
<evidence type="ECO:0000259" key="6">
    <source>
        <dbReference type="PROSITE" id="PS50949"/>
    </source>
</evidence>
<dbReference type="GO" id="GO:0003700">
    <property type="term" value="F:DNA-binding transcription factor activity"/>
    <property type="evidence" value="ECO:0007669"/>
    <property type="project" value="InterPro"/>
</dbReference>
<keyword evidence="2" id="KW-0663">Pyridoxal phosphate</keyword>
<dbReference type="Proteomes" id="UP000064029">
    <property type="component" value="Unassembled WGS sequence"/>
</dbReference>
<dbReference type="InterPro" id="IPR015424">
    <property type="entry name" value="PyrdxlP-dep_Trfase"/>
</dbReference>
<keyword evidence="3" id="KW-0805">Transcription regulation</keyword>
<dbReference type="PANTHER" id="PTHR46577:SF1">
    <property type="entry name" value="HTH-TYPE TRANSCRIPTIONAL REGULATORY PROTEIN GABR"/>
    <property type="match status" value="1"/>
</dbReference>
<evidence type="ECO:0000256" key="1">
    <source>
        <dbReference type="ARBA" id="ARBA00005384"/>
    </source>
</evidence>
<gene>
    <name evidence="7" type="ORF">WJ33_12855</name>
</gene>
<evidence type="ECO:0000256" key="4">
    <source>
        <dbReference type="ARBA" id="ARBA00023125"/>
    </source>
</evidence>
<dbReference type="Gene3D" id="3.40.640.10">
    <property type="entry name" value="Type I PLP-dependent aspartate aminotransferase-like (Major domain)"/>
    <property type="match status" value="1"/>
</dbReference>
<dbReference type="EMBL" id="LOXM01000009">
    <property type="protein sequence ID" value="KVG76574.1"/>
    <property type="molecule type" value="Genomic_DNA"/>
</dbReference>
<dbReference type="OrthoDB" id="9804020at2"/>
<keyword evidence="4" id="KW-0238">DNA-binding</keyword>
<dbReference type="InterPro" id="IPR036388">
    <property type="entry name" value="WH-like_DNA-bd_sf"/>
</dbReference>
<dbReference type="SUPFAM" id="SSF53383">
    <property type="entry name" value="PLP-dependent transferases"/>
    <property type="match status" value="1"/>
</dbReference>
<name>A0A103RYY4_9BURK</name>
<dbReference type="SMART" id="SM00345">
    <property type="entry name" value="HTH_GNTR"/>
    <property type="match status" value="1"/>
</dbReference>
<dbReference type="RefSeq" id="WP_059748833.1">
    <property type="nucleotide sequence ID" value="NZ_CP013416.1"/>
</dbReference>
<dbReference type="PROSITE" id="PS50949">
    <property type="entry name" value="HTH_GNTR"/>
    <property type="match status" value="1"/>
</dbReference>
<protein>
    <recommendedName>
        <fullName evidence="6">HTH gntR-type domain-containing protein</fullName>
    </recommendedName>
</protein>
<dbReference type="PANTHER" id="PTHR46577">
    <property type="entry name" value="HTH-TYPE TRANSCRIPTIONAL REGULATORY PROTEIN GABR"/>
    <property type="match status" value="1"/>
</dbReference>
<comment type="caution">
    <text evidence="7">The sequence shown here is derived from an EMBL/GenBank/DDBJ whole genome shotgun (WGS) entry which is preliminary data.</text>
</comment>
<dbReference type="GO" id="GO:0003677">
    <property type="term" value="F:DNA binding"/>
    <property type="evidence" value="ECO:0007669"/>
    <property type="project" value="UniProtKB-KW"/>
</dbReference>
<dbReference type="InterPro" id="IPR000524">
    <property type="entry name" value="Tscrpt_reg_HTH_GntR"/>
</dbReference>
<feature type="domain" description="HTH gntR-type" evidence="6">
    <location>
        <begin position="21"/>
        <end position="89"/>
    </location>
</feature>
<evidence type="ECO:0000256" key="5">
    <source>
        <dbReference type="ARBA" id="ARBA00023163"/>
    </source>
</evidence>
<dbReference type="CDD" id="cd00609">
    <property type="entry name" value="AAT_like"/>
    <property type="match status" value="1"/>
</dbReference>
<evidence type="ECO:0000313" key="8">
    <source>
        <dbReference type="Proteomes" id="UP000064029"/>
    </source>
</evidence>
<dbReference type="AlphaFoldDB" id="A0A103RYY4"/>
<organism evidence="7 8">
    <name type="scientific">Burkholderia ubonensis</name>
    <dbReference type="NCBI Taxonomy" id="101571"/>
    <lineage>
        <taxon>Bacteria</taxon>
        <taxon>Pseudomonadati</taxon>
        <taxon>Pseudomonadota</taxon>
        <taxon>Betaproteobacteria</taxon>
        <taxon>Burkholderiales</taxon>
        <taxon>Burkholderiaceae</taxon>
        <taxon>Burkholderia</taxon>
        <taxon>Burkholderia cepacia complex</taxon>
    </lineage>
</organism>